<dbReference type="Pfam" id="PF00497">
    <property type="entry name" value="SBP_bac_3"/>
    <property type="match status" value="1"/>
</dbReference>
<accession>A0ABW0S6T1</accession>
<evidence type="ECO:0000313" key="3">
    <source>
        <dbReference type="EMBL" id="MFC5551800.1"/>
    </source>
</evidence>
<evidence type="ECO:0000256" key="1">
    <source>
        <dbReference type="SAM" id="SignalP"/>
    </source>
</evidence>
<dbReference type="PANTHER" id="PTHR38834">
    <property type="entry name" value="PERIPLASMIC SUBSTRATE BINDING PROTEIN FAMILY 3"/>
    <property type="match status" value="1"/>
</dbReference>
<evidence type="ECO:0000313" key="4">
    <source>
        <dbReference type="Proteomes" id="UP001596086"/>
    </source>
</evidence>
<name>A0ABW0S6T1_9BURK</name>
<feature type="domain" description="Solute-binding protein family 3/N-terminal" evidence="2">
    <location>
        <begin position="33"/>
        <end position="242"/>
    </location>
</feature>
<keyword evidence="4" id="KW-1185">Reference proteome</keyword>
<gene>
    <name evidence="3" type="ORF">ACFPO9_25050</name>
</gene>
<dbReference type="PANTHER" id="PTHR38834:SF3">
    <property type="entry name" value="SOLUTE-BINDING PROTEIN FAMILY 3_N-TERMINAL DOMAIN-CONTAINING PROTEIN"/>
    <property type="match status" value="1"/>
</dbReference>
<dbReference type="SUPFAM" id="SSF53850">
    <property type="entry name" value="Periplasmic binding protein-like II"/>
    <property type="match status" value="1"/>
</dbReference>
<dbReference type="Proteomes" id="UP001596086">
    <property type="component" value="Unassembled WGS sequence"/>
</dbReference>
<proteinExistence type="predicted"/>
<reference evidence="4" key="1">
    <citation type="journal article" date="2019" name="Int. J. Syst. Evol. Microbiol.">
        <title>The Global Catalogue of Microorganisms (GCM) 10K type strain sequencing project: providing services to taxonomists for standard genome sequencing and annotation.</title>
        <authorList>
            <consortium name="The Broad Institute Genomics Platform"/>
            <consortium name="The Broad Institute Genome Sequencing Center for Infectious Disease"/>
            <person name="Wu L."/>
            <person name="Ma J."/>
        </authorList>
    </citation>
    <scope>NUCLEOTIDE SEQUENCE [LARGE SCALE GENOMIC DNA]</scope>
    <source>
        <strain evidence="4">CGMCC 4.5798</strain>
    </source>
</reference>
<feature type="chain" id="PRO_5045614176" evidence="1">
    <location>
        <begin position="22"/>
        <end position="251"/>
    </location>
</feature>
<comment type="caution">
    <text evidence="3">The sequence shown here is derived from an EMBL/GenBank/DDBJ whole genome shotgun (WGS) entry which is preliminary data.</text>
</comment>
<keyword evidence="1" id="KW-0732">Signal</keyword>
<dbReference type="EMBL" id="JBHSMZ010000024">
    <property type="protein sequence ID" value="MFC5551800.1"/>
    <property type="molecule type" value="Genomic_DNA"/>
</dbReference>
<organism evidence="3 4">
    <name type="scientific">Massilia aerilata</name>
    <dbReference type="NCBI Taxonomy" id="453817"/>
    <lineage>
        <taxon>Bacteria</taxon>
        <taxon>Pseudomonadati</taxon>
        <taxon>Pseudomonadota</taxon>
        <taxon>Betaproteobacteria</taxon>
        <taxon>Burkholderiales</taxon>
        <taxon>Oxalobacteraceae</taxon>
        <taxon>Telluria group</taxon>
        <taxon>Massilia</taxon>
    </lineage>
</organism>
<sequence>MNTIIVAAMLALGCAAAQAQAQAQPEPRLYLTTEAAAPHSMLEGKRVVGIGADTVREIMVRAHIAHTIELLPWKRAYTAALERQDTCVFSTTRTPEREALFKWVGPIGEADWVLMARADRKLRLNSLDDARRYRIGTYNGDARDLYLRARGFDVDPAPNDLLNPRKLMANRIDLWAASIRRGSATIDRMGYAGKIVPVLVFNNIRVYLACNQAVPDELTGRMGVALESMERDGSLQRILHRYDDYGVPAKR</sequence>
<evidence type="ECO:0000259" key="2">
    <source>
        <dbReference type="Pfam" id="PF00497"/>
    </source>
</evidence>
<feature type="signal peptide" evidence="1">
    <location>
        <begin position="1"/>
        <end position="21"/>
    </location>
</feature>
<protein>
    <submittedName>
        <fullName evidence="3">Substrate-binding periplasmic protein</fullName>
    </submittedName>
</protein>
<dbReference type="Gene3D" id="3.40.190.10">
    <property type="entry name" value="Periplasmic binding protein-like II"/>
    <property type="match status" value="2"/>
</dbReference>
<dbReference type="InterPro" id="IPR001638">
    <property type="entry name" value="Solute-binding_3/MltF_N"/>
</dbReference>
<dbReference type="RefSeq" id="WP_379776456.1">
    <property type="nucleotide sequence ID" value="NZ_JBHSMZ010000024.1"/>
</dbReference>